<dbReference type="OrthoDB" id="409928at2759"/>
<evidence type="ECO:0000256" key="5">
    <source>
        <dbReference type="ARBA" id="ARBA00023274"/>
    </source>
</evidence>
<evidence type="ECO:0000256" key="1">
    <source>
        <dbReference type="ARBA" id="ARBA00004173"/>
    </source>
</evidence>
<dbReference type="GO" id="GO:0005739">
    <property type="term" value="C:mitochondrion"/>
    <property type="evidence" value="ECO:0007669"/>
    <property type="project" value="UniProtKB-SubCell"/>
</dbReference>
<dbReference type="Pfam" id="PF00410">
    <property type="entry name" value="Ribosomal_S8"/>
    <property type="match status" value="1"/>
</dbReference>
<evidence type="ECO:0000256" key="4">
    <source>
        <dbReference type="ARBA" id="ARBA00023128"/>
    </source>
</evidence>
<dbReference type="STRING" id="1076935.U4LC97"/>
<dbReference type="AlphaFoldDB" id="U4LC97"/>
<evidence type="ECO:0000313" key="8">
    <source>
        <dbReference type="EMBL" id="CCX07942.1"/>
    </source>
</evidence>
<evidence type="ECO:0000256" key="6">
    <source>
        <dbReference type="ARBA" id="ARBA00037226"/>
    </source>
</evidence>
<dbReference type="PANTHER" id="PTHR11758">
    <property type="entry name" value="40S RIBOSOMAL PROTEIN S15A"/>
    <property type="match status" value="1"/>
</dbReference>
<comment type="similarity">
    <text evidence="2">Belongs to the universal ribosomal protein uS8 family.</text>
</comment>
<organism evidence="8 9">
    <name type="scientific">Pyronema omphalodes (strain CBS 100304)</name>
    <name type="common">Pyronema confluens</name>
    <dbReference type="NCBI Taxonomy" id="1076935"/>
    <lineage>
        <taxon>Eukaryota</taxon>
        <taxon>Fungi</taxon>
        <taxon>Dikarya</taxon>
        <taxon>Ascomycota</taxon>
        <taxon>Pezizomycotina</taxon>
        <taxon>Pezizomycetes</taxon>
        <taxon>Pezizales</taxon>
        <taxon>Pyronemataceae</taxon>
        <taxon>Pyronema</taxon>
    </lineage>
</organism>
<name>U4LC97_PYROM</name>
<comment type="function">
    <text evidence="6">Component of the mitochondrial ribosome (mitoribosome), a dedicated translation machinery responsible for the synthesis of mitochondrial genome-encoded proteins, including at least some of the essential transmembrane subunits of the mitochondrial respiratory chain. The mitoribosomes are attached to the mitochondrial inner membrane and translation products are cotranslationally integrated into the membrane.</text>
</comment>
<dbReference type="GO" id="GO:0006412">
    <property type="term" value="P:translation"/>
    <property type="evidence" value="ECO:0007669"/>
    <property type="project" value="InterPro"/>
</dbReference>
<dbReference type="Proteomes" id="UP000018144">
    <property type="component" value="Unassembled WGS sequence"/>
</dbReference>
<evidence type="ECO:0000256" key="3">
    <source>
        <dbReference type="ARBA" id="ARBA00022980"/>
    </source>
</evidence>
<evidence type="ECO:0000256" key="7">
    <source>
        <dbReference type="ARBA" id="ARBA00071383"/>
    </source>
</evidence>
<dbReference type="GO" id="GO:1990904">
    <property type="term" value="C:ribonucleoprotein complex"/>
    <property type="evidence" value="ECO:0007669"/>
    <property type="project" value="UniProtKB-KW"/>
</dbReference>
<sequence length="155" mass="17011">MSLVNLAAVCSHLQNCSKARLGLTSVPASGLILKIMLGLQDQGFISSVTRGSTSGPDTEFIPTTQENVASRRLWLGLKYYDNEPVLSEMSLVSKPKQRVWMGVQDLNKIVKGESAGYVKGLRPGECLFLGTDRGVFEVREAIERRIGGQLLCRVR</sequence>
<dbReference type="EMBL" id="HF935383">
    <property type="protein sequence ID" value="CCX07942.1"/>
    <property type="molecule type" value="Genomic_DNA"/>
</dbReference>
<evidence type="ECO:0000313" key="9">
    <source>
        <dbReference type="Proteomes" id="UP000018144"/>
    </source>
</evidence>
<keyword evidence="5" id="KW-0687">Ribonucleoprotein</keyword>
<keyword evidence="3 8" id="KW-0689">Ribosomal protein</keyword>
<dbReference type="GO" id="GO:0005840">
    <property type="term" value="C:ribosome"/>
    <property type="evidence" value="ECO:0007669"/>
    <property type="project" value="UniProtKB-KW"/>
</dbReference>
<dbReference type="SUPFAM" id="SSF56047">
    <property type="entry name" value="Ribosomal protein S8"/>
    <property type="match status" value="1"/>
</dbReference>
<dbReference type="Gene3D" id="3.30.1370.30">
    <property type="match status" value="1"/>
</dbReference>
<keyword evidence="4" id="KW-0496">Mitochondrion</keyword>
<gene>
    <name evidence="8" type="ORF">PCON_07531</name>
</gene>
<keyword evidence="9" id="KW-1185">Reference proteome</keyword>
<reference evidence="8 9" key="1">
    <citation type="journal article" date="2013" name="PLoS Genet.">
        <title>The genome and development-dependent transcriptomes of Pyronema confluens: a window into fungal evolution.</title>
        <authorList>
            <person name="Traeger S."/>
            <person name="Altegoer F."/>
            <person name="Freitag M."/>
            <person name="Gabaldon T."/>
            <person name="Kempken F."/>
            <person name="Kumar A."/>
            <person name="Marcet-Houben M."/>
            <person name="Poggeler S."/>
            <person name="Stajich J.E."/>
            <person name="Nowrousian M."/>
        </authorList>
    </citation>
    <scope>NUCLEOTIDE SEQUENCE [LARGE SCALE GENOMIC DNA]</scope>
    <source>
        <strain evidence="9">CBS 100304</strain>
        <tissue evidence="8">Vegetative mycelium</tissue>
    </source>
</reference>
<proteinExistence type="inferred from homology"/>
<dbReference type="Gene3D" id="3.30.1490.10">
    <property type="match status" value="1"/>
</dbReference>
<dbReference type="eggNOG" id="ENOG502RXRN">
    <property type="taxonomic scope" value="Eukaryota"/>
</dbReference>
<comment type="subcellular location">
    <subcellularLocation>
        <location evidence="1">Mitochondrion</location>
    </subcellularLocation>
</comment>
<dbReference type="GO" id="GO:0003735">
    <property type="term" value="F:structural constituent of ribosome"/>
    <property type="evidence" value="ECO:0007669"/>
    <property type="project" value="InterPro"/>
</dbReference>
<dbReference type="FunFam" id="3.30.1490.10:FF:000005">
    <property type="entry name" value="Mitochondrial 40S ribosomal protein S8"/>
    <property type="match status" value="1"/>
</dbReference>
<dbReference type="FunFam" id="3.30.1370.30:FF:000006">
    <property type="entry name" value="40S ribosomal protein S8"/>
    <property type="match status" value="1"/>
</dbReference>
<evidence type="ECO:0000256" key="2">
    <source>
        <dbReference type="ARBA" id="ARBA00006471"/>
    </source>
</evidence>
<protein>
    <recommendedName>
        <fullName evidence="7">Small ribosomal subunit protein uS8m</fullName>
    </recommendedName>
</protein>
<dbReference type="InterPro" id="IPR035987">
    <property type="entry name" value="Ribosomal_uS8_sf"/>
</dbReference>
<accession>U4LC97</accession>
<dbReference type="InterPro" id="IPR000630">
    <property type="entry name" value="Ribosomal_uS8"/>
</dbReference>
<dbReference type="OMA" id="KYWQNEP"/>